<dbReference type="GO" id="GO:0070967">
    <property type="term" value="F:coenzyme F420 binding"/>
    <property type="evidence" value="ECO:0007669"/>
    <property type="project" value="TreeGrafter"/>
</dbReference>
<reference evidence="3 4" key="1">
    <citation type="submission" date="2023-06" db="EMBL/GenBank/DDBJ databases">
        <authorList>
            <person name="Oyuntsetseg B."/>
            <person name="Kim S.B."/>
        </authorList>
    </citation>
    <scope>NUCLEOTIDE SEQUENCE [LARGE SCALE GENOMIC DNA]</scope>
    <source>
        <strain evidence="3 4">2-15</strain>
    </source>
</reference>
<dbReference type="Gene3D" id="2.30.110.10">
    <property type="entry name" value="Electron Transport, Fmn-binding Protein, Chain A"/>
    <property type="match status" value="1"/>
</dbReference>
<accession>A0A9Y2IA26</accession>
<dbReference type="SUPFAM" id="SSF50475">
    <property type="entry name" value="FMN-binding split barrel"/>
    <property type="match status" value="1"/>
</dbReference>
<dbReference type="InterPro" id="IPR052019">
    <property type="entry name" value="F420H2_bilvrd_red/Heme_oxyg"/>
</dbReference>
<proteinExistence type="predicted"/>
<dbReference type="InterPro" id="IPR012349">
    <property type="entry name" value="Split_barrel_FMN-bd"/>
</dbReference>
<evidence type="ECO:0000313" key="4">
    <source>
        <dbReference type="Proteomes" id="UP001236014"/>
    </source>
</evidence>
<evidence type="ECO:0000259" key="2">
    <source>
        <dbReference type="Pfam" id="PF01243"/>
    </source>
</evidence>
<dbReference type="GO" id="GO:0016627">
    <property type="term" value="F:oxidoreductase activity, acting on the CH-CH group of donors"/>
    <property type="evidence" value="ECO:0007669"/>
    <property type="project" value="TreeGrafter"/>
</dbReference>
<dbReference type="PANTHER" id="PTHR35176">
    <property type="entry name" value="HEME OXYGENASE HI_0854-RELATED"/>
    <property type="match status" value="1"/>
</dbReference>
<dbReference type="RefSeq" id="WP_285966237.1">
    <property type="nucleotide sequence ID" value="NZ_CP127294.1"/>
</dbReference>
<dbReference type="AlphaFoldDB" id="A0A9Y2IA26"/>
<dbReference type="NCBIfam" id="TIGR03618">
    <property type="entry name" value="Rv1155_F420"/>
    <property type="match status" value="1"/>
</dbReference>
<dbReference type="PANTHER" id="PTHR35176:SF1">
    <property type="entry name" value="F420H(2)-DEPENDENT BILIVERDIN REDUCTASE"/>
    <property type="match status" value="1"/>
</dbReference>
<keyword evidence="4" id="KW-1185">Reference proteome</keyword>
<dbReference type="InterPro" id="IPR011576">
    <property type="entry name" value="Pyridox_Oxase_N"/>
</dbReference>
<evidence type="ECO:0000256" key="1">
    <source>
        <dbReference type="ARBA" id="ARBA00023002"/>
    </source>
</evidence>
<protein>
    <submittedName>
        <fullName evidence="3">PPOX class F420-dependent oxidoreductase</fullName>
    </submittedName>
</protein>
<dbReference type="KEGG" id="acab:QRX50_28595"/>
<dbReference type="InterPro" id="IPR019920">
    <property type="entry name" value="F420-binding_dom_put"/>
</dbReference>
<keyword evidence="1" id="KW-0560">Oxidoreductase</keyword>
<organism evidence="3 4">
    <name type="scientific">Amycolatopsis carbonis</name>
    <dbReference type="NCBI Taxonomy" id="715471"/>
    <lineage>
        <taxon>Bacteria</taxon>
        <taxon>Bacillati</taxon>
        <taxon>Actinomycetota</taxon>
        <taxon>Actinomycetes</taxon>
        <taxon>Pseudonocardiales</taxon>
        <taxon>Pseudonocardiaceae</taxon>
        <taxon>Amycolatopsis</taxon>
    </lineage>
</organism>
<dbReference type="Pfam" id="PF01243">
    <property type="entry name" value="PNPOx_N"/>
    <property type="match status" value="1"/>
</dbReference>
<sequence length="140" mass="15482">MTEMEENEWKAFVGEGTRTGKVATVRADGAPHIAPVWFLLDGDDLVFTTENVTVKAHDLIRDGRAAVCVDDEVAPYSHAVLWGHTDICEDPGQLRTWATSIAARYMGEDRAREFGERNSVPGMLLVRMHIEHVSAYAAIA</sequence>
<feature type="domain" description="Pyridoxamine 5'-phosphate oxidase N-terminal" evidence="2">
    <location>
        <begin position="8"/>
        <end position="134"/>
    </location>
</feature>
<gene>
    <name evidence="3" type="ORF">QRX50_28595</name>
</gene>
<evidence type="ECO:0000313" key="3">
    <source>
        <dbReference type="EMBL" id="WIX75466.1"/>
    </source>
</evidence>
<dbReference type="Proteomes" id="UP001236014">
    <property type="component" value="Chromosome"/>
</dbReference>
<dbReference type="GO" id="GO:0005829">
    <property type="term" value="C:cytosol"/>
    <property type="evidence" value="ECO:0007669"/>
    <property type="project" value="TreeGrafter"/>
</dbReference>
<name>A0A9Y2IA26_9PSEU</name>
<dbReference type="EMBL" id="CP127294">
    <property type="protein sequence ID" value="WIX75466.1"/>
    <property type="molecule type" value="Genomic_DNA"/>
</dbReference>